<dbReference type="SUPFAM" id="SSF46894">
    <property type="entry name" value="C-terminal effector domain of the bipartite response regulators"/>
    <property type="match status" value="1"/>
</dbReference>
<evidence type="ECO:0000259" key="6">
    <source>
        <dbReference type="PROSITE" id="PS51755"/>
    </source>
</evidence>
<dbReference type="GO" id="GO:0006355">
    <property type="term" value="P:regulation of DNA-templated transcription"/>
    <property type="evidence" value="ECO:0007669"/>
    <property type="project" value="InterPro"/>
</dbReference>
<dbReference type="PRINTS" id="PR00364">
    <property type="entry name" value="DISEASERSIST"/>
</dbReference>
<dbReference type="SUPFAM" id="SSF48452">
    <property type="entry name" value="TPR-like"/>
    <property type="match status" value="3"/>
</dbReference>
<dbReference type="InterPro" id="IPR019734">
    <property type="entry name" value="TPR_rpt"/>
</dbReference>
<dbReference type="InterPro" id="IPR016032">
    <property type="entry name" value="Sig_transdc_resp-reg_C-effctor"/>
</dbReference>
<feature type="DNA-binding region" description="OmpR/PhoB-type" evidence="4">
    <location>
        <begin position="71"/>
        <end position="176"/>
    </location>
</feature>
<dbReference type="Gene3D" id="1.10.10.10">
    <property type="entry name" value="Winged helix-like DNA-binding domain superfamily/Winged helix DNA-binding domain"/>
    <property type="match status" value="2"/>
</dbReference>
<evidence type="ECO:0000259" key="5">
    <source>
        <dbReference type="PROSITE" id="PS50943"/>
    </source>
</evidence>
<dbReference type="InterPro" id="IPR010982">
    <property type="entry name" value="Lambda_DNA-bd_dom_sf"/>
</dbReference>
<dbReference type="Pfam" id="PF13191">
    <property type="entry name" value="AAA_16"/>
    <property type="match status" value="1"/>
</dbReference>
<dbReference type="InterPro" id="IPR041664">
    <property type="entry name" value="AAA_16"/>
</dbReference>
<dbReference type="SUPFAM" id="SSF52540">
    <property type="entry name" value="P-loop containing nucleoside triphosphate hydrolases"/>
    <property type="match status" value="1"/>
</dbReference>
<dbReference type="GO" id="GO:0000160">
    <property type="term" value="P:phosphorelay signal transduction system"/>
    <property type="evidence" value="ECO:0007669"/>
    <property type="project" value="InterPro"/>
</dbReference>
<comment type="caution">
    <text evidence="7">The sequence shown here is derived from an EMBL/GenBank/DDBJ whole genome shotgun (WGS) entry which is preliminary data.</text>
</comment>
<dbReference type="InterPro" id="IPR001867">
    <property type="entry name" value="OmpR/PhoB-type_DNA-bd"/>
</dbReference>
<proteinExistence type="inferred from homology"/>
<dbReference type="Pfam" id="PF13424">
    <property type="entry name" value="TPR_12"/>
    <property type="match status" value="2"/>
</dbReference>
<dbReference type="SMART" id="SM00862">
    <property type="entry name" value="Trans_reg_C"/>
    <property type="match status" value="1"/>
</dbReference>
<dbReference type="Gene3D" id="1.25.40.10">
    <property type="entry name" value="Tetratricopeptide repeat domain"/>
    <property type="match status" value="3"/>
</dbReference>
<sequence length="1171" mass="126452">MGDDAATFGKQLRALRIRAGLTQRDLASRTGLSERAVRYLEQGRIAGPRRESMRRLAEAVGLATGEETPANAMVDGADDDQFRIGILGQLEVTSAGAPLALGPMKRRCLFGLLALRPNTVVTHEEIIGVLWGEHPPASCLNLVHTYASGLRKAIRSVRDRPEELIVSTHGGYTLTVGPAELDLLRFDEFAARARRVSDDDPDTAVDLLDQALGCWRAPVLADLHAGVRRHPAAVAVAGKRLDVALAYADLAFDRGAHEGVLERLRPLAHEEPLHEGLHARLMAALAGCGQQAAALRLFDEVRRRLNEELGVGPGAEIRSAHLRIVRDESPVATPRTTRTMPVPAQLPVAVAGFVGREEHLRQLDAYLRPGHERGGPEAAISVITGAAGVGKTALAVHWAHRVRADFPDGQLHVDLRGYARTTPVGTAEALTPFLRALGVPPERVPVNEEEAAGLYRTLLADRRVLVLLDNAVSADQVRPLLPGSPTCAVVITSRDRLSGLVANEGARHLALDVLEPADAEALLMRMLGEQRAGAEPAAVAELVRACAYLPLALRIAGANLTAMPHATIGAYTAELRDQGGMSGLAVEGECGDAVRTTLDLSYARLEPETRRLFRFLGLVPGPDFTADAAAALVDRTGRDVRKGLRSLVNASLLQERVAGRYRFHDLLREYAAECAGQEDSAAGLRAARERLFDFYVYNAGAATSVLYPYVPQEPTAREVTASHIVSLPTASAAVDWLDSELLNIVSAAIAAPTHGAHSYSWRMAEALRDYFRIRGYGTDGLRVCKAALSAARELGDENSEALVLGILGLIYINLSDYQHAIALYQDALVLHRKSADRIAEASALLEIGRCCSYLGEPMRAIESYERALNLNRAVGNSRGEASALNYLGVSARSLGRTGQALMYGNGALRLAQRLDARDVEAQSLHSIGLTNWARGSLDEAREYLLSALEITQLIGHRHGEAVTILCLAETNCDAGRYAEAEAQARDGMEQGRELGERRHEIIGLDVLAKVNRGRGQHADAMRRYRVALRLAREFGDRYNEISVLHGLVATCRGGGQPSEAVAYGQEALIKIRSTAIRLFEGSVLTELAHTYLDIGDLKRAAEYVERGFTIALERGQRLAAARSLHVSGLIERAAGRLDIARDRWRAALEIYVSAGGAESADLQALLDASSG</sequence>
<feature type="domain" description="HTH cro/C1-type" evidence="5">
    <location>
        <begin position="12"/>
        <end position="59"/>
    </location>
</feature>
<name>A0A542DRQ4_AMYCI</name>
<dbReference type="PROSITE" id="PS51755">
    <property type="entry name" value="OMPR_PHOB"/>
    <property type="match status" value="1"/>
</dbReference>
<dbReference type="GO" id="GO:0043531">
    <property type="term" value="F:ADP binding"/>
    <property type="evidence" value="ECO:0007669"/>
    <property type="project" value="InterPro"/>
</dbReference>
<dbReference type="Pfam" id="PF03704">
    <property type="entry name" value="BTAD"/>
    <property type="match status" value="1"/>
</dbReference>
<dbReference type="Gene3D" id="1.10.260.40">
    <property type="entry name" value="lambda repressor-like DNA-binding domains"/>
    <property type="match status" value="1"/>
</dbReference>
<evidence type="ECO:0000256" key="4">
    <source>
        <dbReference type="PROSITE-ProRule" id="PRU01091"/>
    </source>
</evidence>
<dbReference type="InterPro" id="IPR005158">
    <property type="entry name" value="BTAD"/>
</dbReference>
<dbReference type="Pfam" id="PF13560">
    <property type="entry name" value="HTH_31"/>
    <property type="match status" value="1"/>
</dbReference>
<evidence type="ECO:0000313" key="8">
    <source>
        <dbReference type="Proteomes" id="UP000320876"/>
    </source>
</evidence>
<dbReference type="InterPro" id="IPR027417">
    <property type="entry name" value="P-loop_NTPase"/>
</dbReference>
<dbReference type="PANTHER" id="PTHR47691">
    <property type="entry name" value="REGULATOR-RELATED"/>
    <property type="match status" value="1"/>
</dbReference>
<dbReference type="Pfam" id="PF00486">
    <property type="entry name" value="Trans_reg_C"/>
    <property type="match status" value="1"/>
</dbReference>
<evidence type="ECO:0000256" key="2">
    <source>
        <dbReference type="ARBA" id="ARBA00023125"/>
    </source>
</evidence>
<accession>A0A542DRQ4</accession>
<keyword evidence="2 4" id="KW-0238">DNA-binding</keyword>
<dbReference type="SMART" id="SM00028">
    <property type="entry name" value="TPR"/>
    <property type="match status" value="8"/>
</dbReference>
<dbReference type="EMBL" id="VFML01000001">
    <property type="protein sequence ID" value="TQJ05767.1"/>
    <property type="molecule type" value="Genomic_DNA"/>
</dbReference>
<evidence type="ECO:0000256" key="3">
    <source>
        <dbReference type="PROSITE-ProRule" id="PRU00339"/>
    </source>
</evidence>
<dbReference type="SMART" id="SM00530">
    <property type="entry name" value="HTH_XRE"/>
    <property type="match status" value="1"/>
</dbReference>
<organism evidence="7 8">
    <name type="scientific">Amycolatopsis cihanbeyliensis</name>
    <dbReference type="NCBI Taxonomy" id="1128664"/>
    <lineage>
        <taxon>Bacteria</taxon>
        <taxon>Bacillati</taxon>
        <taxon>Actinomycetota</taxon>
        <taxon>Actinomycetes</taxon>
        <taxon>Pseudonocardiales</taxon>
        <taxon>Pseudonocardiaceae</taxon>
        <taxon>Amycolatopsis</taxon>
    </lineage>
</organism>
<dbReference type="AlphaFoldDB" id="A0A542DRQ4"/>
<dbReference type="SMART" id="SM01043">
    <property type="entry name" value="BTAD"/>
    <property type="match status" value="1"/>
</dbReference>
<dbReference type="OrthoDB" id="581105at2"/>
<dbReference type="Gene3D" id="3.40.50.300">
    <property type="entry name" value="P-loop containing nucleotide triphosphate hydrolases"/>
    <property type="match status" value="1"/>
</dbReference>
<reference evidence="7 8" key="1">
    <citation type="submission" date="2019-06" db="EMBL/GenBank/DDBJ databases">
        <title>Sequencing the genomes of 1000 actinobacteria strains.</title>
        <authorList>
            <person name="Klenk H.-P."/>
        </authorList>
    </citation>
    <scope>NUCLEOTIDE SEQUENCE [LARGE SCALE GENOMIC DNA]</scope>
    <source>
        <strain evidence="7 8">DSM 45679</strain>
    </source>
</reference>
<dbReference type="Proteomes" id="UP000320876">
    <property type="component" value="Unassembled WGS sequence"/>
</dbReference>
<dbReference type="InterPro" id="IPR011990">
    <property type="entry name" value="TPR-like_helical_dom_sf"/>
</dbReference>
<dbReference type="CDD" id="cd15831">
    <property type="entry name" value="BTAD"/>
    <property type="match status" value="1"/>
</dbReference>
<keyword evidence="8" id="KW-1185">Reference proteome</keyword>
<dbReference type="InterPro" id="IPR001387">
    <property type="entry name" value="Cro/C1-type_HTH"/>
</dbReference>
<dbReference type="PROSITE" id="PS50943">
    <property type="entry name" value="HTH_CROC1"/>
    <property type="match status" value="1"/>
</dbReference>
<gene>
    <name evidence="7" type="ORF">FB471_5607</name>
</gene>
<keyword evidence="3" id="KW-0802">TPR repeat</keyword>
<protein>
    <submittedName>
        <fullName evidence="7">DNA-binding SARP family transcriptional activator</fullName>
    </submittedName>
</protein>
<dbReference type="PROSITE" id="PS50005">
    <property type="entry name" value="TPR"/>
    <property type="match status" value="2"/>
</dbReference>
<dbReference type="GO" id="GO:0003677">
    <property type="term" value="F:DNA binding"/>
    <property type="evidence" value="ECO:0007669"/>
    <property type="project" value="UniProtKB-UniRule"/>
</dbReference>
<comment type="similarity">
    <text evidence="1">Belongs to the AfsR/DnrI/RedD regulatory family.</text>
</comment>
<evidence type="ECO:0000256" key="1">
    <source>
        <dbReference type="ARBA" id="ARBA00005820"/>
    </source>
</evidence>
<feature type="repeat" description="TPR" evidence="3">
    <location>
        <begin position="801"/>
        <end position="834"/>
    </location>
</feature>
<feature type="repeat" description="TPR" evidence="3">
    <location>
        <begin position="841"/>
        <end position="874"/>
    </location>
</feature>
<dbReference type="SUPFAM" id="SSF47413">
    <property type="entry name" value="lambda repressor-like DNA-binding domains"/>
    <property type="match status" value="1"/>
</dbReference>
<evidence type="ECO:0000313" key="7">
    <source>
        <dbReference type="EMBL" id="TQJ05767.1"/>
    </source>
</evidence>
<dbReference type="CDD" id="cd00093">
    <property type="entry name" value="HTH_XRE"/>
    <property type="match status" value="1"/>
</dbReference>
<dbReference type="PANTHER" id="PTHR47691:SF3">
    <property type="entry name" value="HTH-TYPE TRANSCRIPTIONAL REGULATOR RV0890C-RELATED"/>
    <property type="match status" value="1"/>
</dbReference>
<dbReference type="RefSeq" id="WP_142001251.1">
    <property type="nucleotide sequence ID" value="NZ_VFML01000001.1"/>
</dbReference>
<feature type="domain" description="OmpR/PhoB-type" evidence="6">
    <location>
        <begin position="71"/>
        <end position="176"/>
    </location>
</feature>
<dbReference type="InterPro" id="IPR036388">
    <property type="entry name" value="WH-like_DNA-bd_sf"/>
</dbReference>